<name>A0A934TYT5_9FIRM</name>
<keyword evidence="1" id="KW-1133">Transmembrane helix</keyword>
<keyword evidence="1" id="KW-0472">Membrane</keyword>
<dbReference type="AlphaFoldDB" id="A0A934TYT5"/>
<proteinExistence type="predicted"/>
<dbReference type="RefSeq" id="WP_201427204.1">
    <property type="nucleotide sequence ID" value="NZ_JAEQMG010000048.1"/>
</dbReference>
<reference evidence="2" key="1">
    <citation type="submission" date="2021-01" db="EMBL/GenBank/DDBJ databases">
        <title>Genome public.</title>
        <authorList>
            <person name="Liu C."/>
            <person name="Sun Q."/>
        </authorList>
    </citation>
    <scope>NUCLEOTIDE SEQUENCE</scope>
    <source>
        <strain evidence="2">M6</strain>
    </source>
</reference>
<dbReference type="Proteomes" id="UP000633365">
    <property type="component" value="Unassembled WGS sequence"/>
</dbReference>
<sequence>MMNRSELGASLKRSHNCCQAVLLAFEDKLPYDKESLLMLGSTFGSGMGGMMGTCGALIGAEMVLGILSKQTRGMNPVSRKLFQAFEEKCGASRCIDLKGVVTGHMLCSCEDCVKNAIEAVDELL</sequence>
<dbReference type="EMBL" id="JAEQMG010000048">
    <property type="protein sequence ID" value="MBK6088306.1"/>
    <property type="molecule type" value="Genomic_DNA"/>
</dbReference>
<comment type="caution">
    <text evidence="2">The sequence shown here is derived from an EMBL/GenBank/DDBJ whole genome shotgun (WGS) entry which is preliminary data.</text>
</comment>
<evidence type="ECO:0000256" key="1">
    <source>
        <dbReference type="SAM" id="Phobius"/>
    </source>
</evidence>
<accession>A0A934TYT5</accession>
<keyword evidence="3" id="KW-1185">Reference proteome</keyword>
<evidence type="ECO:0000313" key="2">
    <source>
        <dbReference type="EMBL" id="MBK6088306.1"/>
    </source>
</evidence>
<keyword evidence="1" id="KW-0812">Transmembrane</keyword>
<dbReference type="InterPro" id="IPR010181">
    <property type="entry name" value="CGCAxxGCC_motif"/>
</dbReference>
<gene>
    <name evidence="2" type="ORF">JKK62_06485</name>
</gene>
<protein>
    <submittedName>
        <fullName evidence="2">C_GCAxxG_C_C family protein</fullName>
    </submittedName>
</protein>
<organism evidence="2 3">
    <name type="scientific">Ruminococcus difficilis</name>
    <dbReference type="NCBI Taxonomy" id="2763069"/>
    <lineage>
        <taxon>Bacteria</taxon>
        <taxon>Bacillati</taxon>
        <taxon>Bacillota</taxon>
        <taxon>Clostridia</taxon>
        <taxon>Eubacteriales</taxon>
        <taxon>Oscillospiraceae</taxon>
        <taxon>Ruminococcus</taxon>
    </lineage>
</organism>
<feature type="transmembrane region" description="Helical" evidence="1">
    <location>
        <begin position="47"/>
        <end position="67"/>
    </location>
</feature>
<evidence type="ECO:0000313" key="3">
    <source>
        <dbReference type="Proteomes" id="UP000633365"/>
    </source>
</evidence>
<dbReference type="NCBIfam" id="TIGR01909">
    <property type="entry name" value="C_GCAxxG_C_C"/>
    <property type="match status" value="1"/>
</dbReference>
<dbReference type="Pfam" id="PF09719">
    <property type="entry name" value="C_GCAxxG_C_C"/>
    <property type="match status" value="1"/>
</dbReference>